<evidence type="ECO:0000256" key="2">
    <source>
        <dbReference type="ARBA" id="ARBA00004191"/>
    </source>
</evidence>
<evidence type="ECO:0000256" key="4">
    <source>
        <dbReference type="ARBA" id="ARBA00022512"/>
    </source>
</evidence>
<comment type="subcellular location">
    <subcellularLocation>
        <location evidence="2 5">Secreted</location>
        <location evidence="2 5">Cell wall</location>
    </subcellularLocation>
</comment>
<gene>
    <name evidence="7" type="ORF">HU200_054997</name>
</gene>
<evidence type="ECO:0000313" key="8">
    <source>
        <dbReference type="Proteomes" id="UP000636709"/>
    </source>
</evidence>
<comment type="caution">
    <text evidence="7">The sequence shown here is derived from an EMBL/GenBank/DDBJ whole genome shotgun (WGS) entry which is preliminary data.</text>
</comment>
<dbReference type="PANTHER" id="PTHR21562:SF117">
    <property type="entry name" value="PECTIN ACETYLESTERASE"/>
    <property type="match status" value="1"/>
</dbReference>
<dbReference type="InterPro" id="IPR004963">
    <property type="entry name" value="PAE/NOTUM"/>
</dbReference>
<sequence>MAAELRSPLLPPGPQRRRGLALAVAAAAPLLALLLAVVVFSRSLLTDGTKLFFRGLRIWEAVVDELMTKGMDTAEKVFTDLVWIDLSGERSMRSLISGAVHLQNVREVLPKVCLQNKDPAEIFILHVAGFKRKLVSELKVAENNKNWGLFIDSCFTHCQTPFTISWHSPISPRLGNKVSFESLNHTWQ</sequence>
<reference evidence="7" key="1">
    <citation type="submission" date="2020-07" db="EMBL/GenBank/DDBJ databases">
        <title>Genome sequence and genetic diversity analysis of an under-domesticated orphan crop, white fonio (Digitaria exilis).</title>
        <authorList>
            <person name="Bennetzen J.L."/>
            <person name="Chen S."/>
            <person name="Ma X."/>
            <person name="Wang X."/>
            <person name="Yssel A.E.J."/>
            <person name="Chaluvadi S.R."/>
            <person name="Johnson M."/>
            <person name="Gangashetty P."/>
            <person name="Hamidou F."/>
            <person name="Sanogo M.D."/>
            <person name="Zwaenepoel A."/>
            <person name="Wallace J."/>
            <person name="Van De Peer Y."/>
            <person name="Van Deynze A."/>
        </authorList>
    </citation>
    <scope>NUCLEOTIDE SEQUENCE</scope>
    <source>
        <tissue evidence="7">Leaves</tissue>
    </source>
</reference>
<dbReference type="Pfam" id="PF03283">
    <property type="entry name" value="PAE"/>
    <property type="match status" value="1"/>
</dbReference>
<evidence type="ECO:0000313" key="7">
    <source>
        <dbReference type="EMBL" id="KAF8664086.1"/>
    </source>
</evidence>
<protein>
    <recommendedName>
        <fullName evidence="5">Pectin acetylesterase</fullName>
        <ecNumber evidence="5">3.1.1.-</ecNumber>
    </recommendedName>
</protein>
<name>A0A835AJW0_9POAL</name>
<comment type="function">
    <text evidence="1 5">Hydrolyzes acetyl esters in homogalacturonan regions of pectin. In type I primary cell wall, galacturonic acid residues of pectin can be acetylated at the O-2 and O-3 positions. Decreasing the degree of acetylation of pectin gels in vitro alters their physical properties.</text>
</comment>
<dbReference type="EC" id="3.1.1.-" evidence="5"/>
<dbReference type="OrthoDB" id="2015280at2759"/>
<dbReference type="PANTHER" id="PTHR21562">
    <property type="entry name" value="NOTUM-RELATED"/>
    <property type="match status" value="1"/>
</dbReference>
<keyword evidence="5" id="KW-0378">Hydrolase</keyword>
<keyword evidence="6" id="KW-0812">Transmembrane</keyword>
<keyword evidence="6" id="KW-0472">Membrane</keyword>
<keyword evidence="6" id="KW-1133">Transmembrane helix</keyword>
<proteinExistence type="inferred from homology"/>
<keyword evidence="8" id="KW-1185">Reference proteome</keyword>
<keyword evidence="5" id="KW-0961">Cell wall biogenesis/degradation</keyword>
<dbReference type="EMBL" id="JACEFO010002354">
    <property type="protein sequence ID" value="KAF8664086.1"/>
    <property type="molecule type" value="Genomic_DNA"/>
</dbReference>
<dbReference type="Proteomes" id="UP000636709">
    <property type="component" value="Unassembled WGS sequence"/>
</dbReference>
<organism evidence="7 8">
    <name type="scientific">Digitaria exilis</name>
    <dbReference type="NCBI Taxonomy" id="1010633"/>
    <lineage>
        <taxon>Eukaryota</taxon>
        <taxon>Viridiplantae</taxon>
        <taxon>Streptophyta</taxon>
        <taxon>Embryophyta</taxon>
        <taxon>Tracheophyta</taxon>
        <taxon>Spermatophyta</taxon>
        <taxon>Magnoliopsida</taxon>
        <taxon>Liliopsida</taxon>
        <taxon>Poales</taxon>
        <taxon>Poaceae</taxon>
        <taxon>PACMAD clade</taxon>
        <taxon>Panicoideae</taxon>
        <taxon>Panicodae</taxon>
        <taxon>Paniceae</taxon>
        <taxon>Anthephorinae</taxon>
        <taxon>Digitaria</taxon>
    </lineage>
</organism>
<keyword evidence="4 5" id="KW-0134">Cell wall</keyword>
<accession>A0A835AJW0</accession>
<feature type="transmembrane region" description="Helical" evidence="6">
    <location>
        <begin position="20"/>
        <end position="40"/>
    </location>
</feature>
<dbReference type="GO" id="GO:0016787">
    <property type="term" value="F:hydrolase activity"/>
    <property type="evidence" value="ECO:0007669"/>
    <property type="project" value="UniProtKB-KW"/>
</dbReference>
<evidence type="ECO:0000256" key="1">
    <source>
        <dbReference type="ARBA" id="ARBA00003534"/>
    </source>
</evidence>
<keyword evidence="5" id="KW-0964">Secreted</keyword>
<dbReference type="GO" id="GO:0071555">
    <property type="term" value="P:cell wall organization"/>
    <property type="evidence" value="ECO:0007669"/>
    <property type="project" value="UniProtKB-KW"/>
</dbReference>
<evidence type="ECO:0000256" key="3">
    <source>
        <dbReference type="ARBA" id="ARBA00005784"/>
    </source>
</evidence>
<dbReference type="AlphaFoldDB" id="A0A835AJW0"/>
<evidence type="ECO:0000256" key="6">
    <source>
        <dbReference type="SAM" id="Phobius"/>
    </source>
</evidence>
<evidence type="ECO:0000256" key="5">
    <source>
        <dbReference type="RuleBase" id="RU363114"/>
    </source>
</evidence>
<comment type="similarity">
    <text evidence="3 5">Belongs to the pectinacetylesterase family.</text>
</comment>